<dbReference type="STRING" id="29343.CCDG5_0056"/>
<gene>
    <name evidence="7" type="ORF">CCDG5_0056</name>
</gene>
<keyword evidence="8" id="KW-1185">Reference proteome</keyword>
<dbReference type="CDD" id="cd13583">
    <property type="entry name" value="PBP2_AlgQ_like_4"/>
    <property type="match status" value="1"/>
</dbReference>
<sequence>MKMKFLKTIAVILSAVTVMGVTAGCAGTKPGSKASSGSNNVTEKDGFFWSSKPITITMLLQDNTGYPYKDSWTFFKKLKEKTNVTLSPTVVAQSDYIQKRSVLIASGQEPEIIPKTYPGQEDPFVTSGRILPISDYLNLMPYFTKELKEWNLTDDLKTITQGDGKYYIMPGLHESFVQDYSICMRMDILKKHNIKTPETWDEFYNVLKQLKQLYPDVIPFSDRWNLGCTMMLAGPAFIKTSTGLAGVDGDFSPSDLLAFDSSTKKFSFYPTSDGYKAELQYFNKLIKEGLMDKESITQTSDQAINKFGSGKSFAISTNSQAMKNDYAPKLDATLGAGNYEIAKINVLGGPAGKYIQGSRLENGVMISKKVKDNENFETIIRFVDWLWNSYKGQEFCKWGIEGETFTKDGDTYKIKDGYCLPAYGIGDSNGIDIRKEMGFGCGNFVLSYGGPDALAHSYMTKDDIEFSENVLKTHTLLPYPPKVAYDEATKESQEMLNSQLKDYYTQATYKFILGQWNFTTDWDNYVKQFQSMGAQKYLDTANSTYAKQKK</sequence>
<evidence type="ECO:0000313" key="7">
    <source>
        <dbReference type="EMBL" id="CDZ23207.1"/>
    </source>
</evidence>
<organism evidence="7 8">
    <name type="scientific">[Clostridium] cellulosi</name>
    <dbReference type="NCBI Taxonomy" id="29343"/>
    <lineage>
        <taxon>Bacteria</taxon>
        <taxon>Bacillati</taxon>
        <taxon>Bacillota</taxon>
        <taxon>Clostridia</taxon>
        <taxon>Eubacteriales</taxon>
        <taxon>Oscillospiraceae</taxon>
        <taxon>Oscillospiraceae incertae sedis</taxon>
    </lineage>
</organism>
<evidence type="ECO:0000313" key="8">
    <source>
        <dbReference type="Proteomes" id="UP000032431"/>
    </source>
</evidence>
<dbReference type="Proteomes" id="UP000032431">
    <property type="component" value="Chromosome I"/>
</dbReference>
<name>A0A078KL02_9FIRM</name>
<evidence type="ECO:0000256" key="5">
    <source>
        <dbReference type="ARBA" id="ARBA00023288"/>
    </source>
</evidence>
<dbReference type="AlphaFoldDB" id="A0A078KL02"/>
<dbReference type="EMBL" id="LM995447">
    <property type="protein sequence ID" value="CDZ23207.1"/>
    <property type="molecule type" value="Genomic_DNA"/>
</dbReference>
<dbReference type="PROSITE" id="PS51257">
    <property type="entry name" value="PROKAR_LIPOPROTEIN"/>
    <property type="match status" value="1"/>
</dbReference>
<keyword evidence="1" id="KW-1003">Cell membrane</keyword>
<reference evidence="8" key="1">
    <citation type="submission" date="2014-07" db="EMBL/GenBank/DDBJ databases">
        <authorList>
            <person name="Wibberg D."/>
        </authorList>
    </citation>
    <scope>NUCLEOTIDE SEQUENCE [LARGE SCALE GENOMIC DNA]</scope>
    <source>
        <strain evidence="8">DG5</strain>
    </source>
</reference>
<evidence type="ECO:0000256" key="4">
    <source>
        <dbReference type="ARBA" id="ARBA00023139"/>
    </source>
</evidence>
<evidence type="ECO:0000256" key="2">
    <source>
        <dbReference type="ARBA" id="ARBA00022729"/>
    </source>
</evidence>
<accession>A0A078KL02</accession>
<keyword evidence="4" id="KW-0564">Palmitate</keyword>
<evidence type="ECO:0000256" key="1">
    <source>
        <dbReference type="ARBA" id="ARBA00022475"/>
    </source>
</evidence>
<feature type="signal peptide" evidence="6">
    <location>
        <begin position="1"/>
        <end position="23"/>
    </location>
</feature>
<feature type="chain" id="PRO_5038479328" evidence="6">
    <location>
        <begin position="24"/>
        <end position="550"/>
    </location>
</feature>
<proteinExistence type="predicted"/>
<dbReference type="KEGG" id="ccel:CCDG5_0056"/>
<dbReference type="InterPro" id="IPR006059">
    <property type="entry name" value="SBP"/>
</dbReference>
<dbReference type="PANTHER" id="PTHR43649:SF33">
    <property type="entry name" value="POLYGALACTURONAN_RHAMNOGALACTURONAN-BINDING PROTEIN YTCQ"/>
    <property type="match status" value="1"/>
</dbReference>
<dbReference type="OrthoDB" id="2491264at2"/>
<evidence type="ECO:0000256" key="6">
    <source>
        <dbReference type="SAM" id="SignalP"/>
    </source>
</evidence>
<dbReference type="Gene3D" id="3.40.190.10">
    <property type="entry name" value="Periplasmic binding protein-like II"/>
    <property type="match status" value="2"/>
</dbReference>
<dbReference type="SUPFAM" id="SSF53850">
    <property type="entry name" value="Periplasmic binding protein-like II"/>
    <property type="match status" value="1"/>
</dbReference>
<keyword evidence="5" id="KW-0449">Lipoprotein</keyword>
<dbReference type="HOGENOM" id="CLU_021021_2_1_9"/>
<evidence type="ECO:0000256" key="3">
    <source>
        <dbReference type="ARBA" id="ARBA00023136"/>
    </source>
</evidence>
<protein>
    <submittedName>
        <fullName evidence="7">Family 1 extracellular solute-binding protein</fullName>
    </submittedName>
</protein>
<keyword evidence="2 6" id="KW-0732">Signal</keyword>
<keyword evidence="3" id="KW-0472">Membrane</keyword>
<dbReference type="PANTHER" id="PTHR43649">
    <property type="entry name" value="ARABINOSE-BINDING PROTEIN-RELATED"/>
    <property type="match status" value="1"/>
</dbReference>
<dbReference type="InterPro" id="IPR050490">
    <property type="entry name" value="Bact_solute-bd_prot1"/>
</dbReference>
<dbReference type="PATRIC" id="fig|29343.3.peg.64"/>
<dbReference type="Pfam" id="PF01547">
    <property type="entry name" value="SBP_bac_1"/>
    <property type="match status" value="1"/>
</dbReference>